<evidence type="ECO:0000313" key="2">
    <source>
        <dbReference type="Proteomes" id="UP000007797"/>
    </source>
</evidence>
<name>F4PPD0_CACFS</name>
<accession>F4PPD0</accession>
<dbReference type="Proteomes" id="UP000007797">
    <property type="component" value="Unassembled WGS sequence"/>
</dbReference>
<evidence type="ECO:0000313" key="1">
    <source>
        <dbReference type="EMBL" id="EGG22243.1"/>
    </source>
</evidence>
<keyword evidence="2" id="KW-1185">Reference proteome</keyword>
<proteinExistence type="predicted"/>
<organism evidence="1 2">
    <name type="scientific">Cavenderia fasciculata</name>
    <name type="common">Slime mold</name>
    <name type="synonym">Dictyostelium fasciculatum</name>
    <dbReference type="NCBI Taxonomy" id="261658"/>
    <lineage>
        <taxon>Eukaryota</taxon>
        <taxon>Amoebozoa</taxon>
        <taxon>Evosea</taxon>
        <taxon>Eumycetozoa</taxon>
        <taxon>Dictyostelia</taxon>
        <taxon>Acytosteliales</taxon>
        <taxon>Cavenderiaceae</taxon>
        <taxon>Cavenderia</taxon>
    </lineage>
</organism>
<reference evidence="2" key="1">
    <citation type="journal article" date="2011" name="Genome Res.">
        <title>Phylogeny-wide analysis of social amoeba genomes highlights ancient origins for complex intercellular communication.</title>
        <authorList>
            <person name="Heidel A.J."/>
            <person name="Lawal H.M."/>
            <person name="Felder M."/>
            <person name="Schilde C."/>
            <person name="Helps N.R."/>
            <person name="Tunggal B."/>
            <person name="Rivero F."/>
            <person name="John U."/>
            <person name="Schleicher M."/>
            <person name="Eichinger L."/>
            <person name="Platzer M."/>
            <person name="Noegel A.A."/>
            <person name="Schaap P."/>
            <person name="Gloeckner G."/>
        </authorList>
    </citation>
    <scope>NUCLEOTIDE SEQUENCE [LARGE SCALE GENOMIC DNA]</scope>
    <source>
        <strain evidence="2">SH3</strain>
    </source>
</reference>
<dbReference type="RefSeq" id="XP_004360094.1">
    <property type="nucleotide sequence ID" value="XM_004360037.1"/>
</dbReference>
<protein>
    <submittedName>
        <fullName evidence="1">Uncharacterized protein</fullName>
    </submittedName>
</protein>
<dbReference type="KEGG" id="dfa:DFA_04361"/>
<dbReference type="EMBL" id="GL883009">
    <property type="protein sequence ID" value="EGG22243.1"/>
    <property type="molecule type" value="Genomic_DNA"/>
</dbReference>
<dbReference type="AlphaFoldDB" id="F4PPD0"/>
<gene>
    <name evidence="1" type="ORF">DFA_04361</name>
</gene>
<dbReference type="GeneID" id="14874789"/>
<sequence length="180" mass="20979">MSCICVLIDDEYHPLFVNELYELLIHGDQTNESLHLAAHSKIFKSTSRHQIADIIGTDLQLSKKRLKNKIHQDGRRFKQGHTDPRPSVVIKSKTVSDSDYQRAMPDRCSGCRTKFNFKVVDFMSWLTRLLFTVTDCLLLSVCRTRSCTMLLFVLEYSTQTNLLSYFERSSMKFCSHYLKR</sequence>